<dbReference type="InterPro" id="IPR024674">
    <property type="entry name" value="HpaB/PvcC/4-BUDH_N"/>
</dbReference>
<dbReference type="InterPro" id="IPR046373">
    <property type="entry name" value="Acyl-CoA_Oxase/DH_mid-dom_sf"/>
</dbReference>
<feature type="domain" description="HpaB/PvcC/4-BUDH C-terminal" evidence="4">
    <location>
        <begin position="283"/>
        <end position="476"/>
    </location>
</feature>
<dbReference type="SUPFAM" id="SSF47203">
    <property type="entry name" value="Acyl-CoA dehydrogenase C-terminal domain-like"/>
    <property type="match status" value="1"/>
</dbReference>
<dbReference type="PANTHER" id="PTHR36117:SF3">
    <property type="entry name" value="4-HYDROXYPHENYLACETATE 3-MONOOXYGENASE-RELATED"/>
    <property type="match status" value="1"/>
</dbReference>
<keyword evidence="3" id="KW-0560">Oxidoreductase</keyword>
<evidence type="ECO:0000256" key="2">
    <source>
        <dbReference type="ARBA" id="ARBA00022827"/>
    </source>
</evidence>
<dbReference type="EMBL" id="JZWS02000015">
    <property type="protein sequence ID" value="MCL7344592.1"/>
    <property type="molecule type" value="Genomic_DNA"/>
</dbReference>
<accession>A0AAE3FNJ3</accession>
<dbReference type="InterPro" id="IPR009100">
    <property type="entry name" value="AcylCoA_DH/oxidase_NM_dom_sf"/>
</dbReference>
<dbReference type="AlphaFoldDB" id="A0AAE3FNJ3"/>
<proteinExistence type="predicted"/>
<comment type="caution">
    <text evidence="6">The sequence shown here is derived from an EMBL/GenBank/DDBJ whole genome shotgun (WGS) entry which is preliminary data.</text>
</comment>
<gene>
    <name evidence="6" type="ORF">TQ35_008480</name>
</gene>
<dbReference type="InterPro" id="IPR036250">
    <property type="entry name" value="AcylCo_DH-like_C"/>
</dbReference>
<organism evidence="6">
    <name type="scientific">Candidatus Aramenus sulfurataquae</name>
    <dbReference type="NCBI Taxonomy" id="1326980"/>
    <lineage>
        <taxon>Archaea</taxon>
        <taxon>Thermoproteota</taxon>
        <taxon>Thermoprotei</taxon>
        <taxon>Sulfolobales</taxon>
        <taxon>Sulfolobaceae</taxon>
        <taxon>Candidatus Aramenus</taxon>
    </lineage>
</organism>
<dbReference type="PANTHER" id="PTHR36117">
    <property type="entry name" value="4-HYDROXYPHENYLACETATE 3-MONOOXYGENASE-RELATED"/>
    <property type="match status" value="1"/>
</dbReference>
<dbReference type="GO" id="GO:0016627">
    <property type="term" value="F:oxidoreductase activity, acting on the CH-CH group of donors"/>
    <property type="evidence" value="ECO:0007669"/>
    <property type="project" value="InterPro"/>
</dbReference>
<protein>
    <submittedName>
        <fullName evidence="6">4-hydroxyphenylacetate 3-hydroxylase family protein</fullName>
    </submittedName>
</protein>
<dbReference type="SUPFAM" id="SSF56645">
    <property type="entry name" value="Acyl-CoA dehydrogenase NM domain-like"/>
    <property type="match status" value="1"/>
</dbReference>
<dbReference type="Gene3D" id="1.20.140.10">
    <property type="entry name" value="Butyryl-CoA Dehydrogenase, subunit A, domain 3"/>
    <property type="match status" value="1"/>
</dbReference>
<sequence length="490" mass="57270">MIRRGSDYIKSLEEGNHAEVYYEGKKVENLVEHPAFKIPIRTVADYYDLHWKEDSLRVYNPDVGQETSITFFRPKSKEDLRRLREGLVKIYDFYHGYFGRSPDYLNVWTTVFYAHAEDYFGKTFGNKIMENVINIYKEAASKDLYYTHAIVAPMYDRSRPPSQWEDPYIQIGVVKETPEGVVVRGSAMLSTSGPYAEMLWYLPNIKRDTDPRYTAFFSIPTNTKGVKFLARRGFHPKEGMGEFEYPLTSRFEESDAILVLDDVFVPWDRIIFYKKPEEIEDFMWHKVQLRTWFNWHFVVQHYSRMKFYAGLAMAVAEAVGINNFINVQEKLGEILIYLALNEGALYGAEEAGESLPNIYRPNPYISIAASNFNMYALPRIHELLRLIPGGSSIPVPAGIKDFENPEERKLLEKYLASKGLDALERVKLFNILWDVIGSESGIRYEQYDRFSRGDPTIRWAQMYSEVYKEKKQQYIKIVKDIMDQMPNPKR</sequence>
<name>A0AAE3FNJ3_9CREN</name>
<dbReference type="Gene3D" id="2.40.110.10">
    <property type="entry name" value="Butyryl-CoA Dehydrogenase, subunit A, domain 2"/>
    <property type="match status" value="1"/>
</dbReference>
<dbReference type="InterPro" id="IPR004925">
    <property type="entry name" value="HpaB/PvcC/4-BUDH"/>
</dbReference>
<evidence type="ECO:0000259" key="5">
    <source>
        <dbReference type="Pfam" id="PF11794"/>
    </source>
</evidence>
<dbReference type="Pfam" id="PF11794">
    <property type="entry name" value="HpaB_N"/>
    <property type="match status" value="1"/>
</dbReference>
<dbReference type="InterPro" id="IPR024719">
    <property type="entry name" value="HpaB/PvcC/4-BUDH_C"/>
</dbReference>
<dbReference type="Gene3D" id="1.10.3140.10">
    <property type="entry name" value="4-hydroxybutyryl-coa dehydratase, domain 1"/>
    <property type="match status" value="1"/>
</dbReference>
<keyword evidence="1" id="KW-0285">Flavoprotein</keyword>
<evidence type="ECO:0000259" key="4">
    <source>
        <dbReference type="Pfam" id="PF03241"/>
    </source>
</evidence>
<evidence type="ECO:0000313" key="6">
    <source>
        <dbReference type="EMBL" id="MCL7344592.1"/>
    </source>
</evidence>
<evidence type="ECO:0000256" key="3">
    <source>
        <dbReference type="ARBA" id="ARBA00023002"/>
    </source>
</evidence>
<dbReference type="PIRSF" id="PIRSF000331">
    <property type="entry name" value="HpaA_HpaB"/>
    <property type="match status" value="1"/>
</dbReference>
<evidence type="ECO:0000256" key="1">
    <source>
        <dbReference type="ARBA" id="ARBA00022630"/>
    </source>
</evidence>
<keyword evidence="2" id="KW-0274">FAD</keyword>
<reference evidence="6" key="1">
    <citation type="submission" date="2022-05" db="EMBL/GenBank/DDBJ databases">
        <title>Metagenome Sequencing of an Archaeal-Dominated Microbial Community from a Hot Spring at the Los Azufres Geothermal Field, Mexico.</title>
        <authorList>
            <person name="Marin-Paredes R."/>
            <person name="Martinez-Romero E."/>
            <person name="Servin-Garciduenas L.E."/>
        </authorList>
    </citation>
    <scope>NUCLEOTIDE SEQUENCE</scope>
    <source>
        <strain evidence="6">AZ1-454</strain>
    </source>
</reference>
<dbReference type="Pfam" id="PF03241">
    <property type="entry name" value="HpaB"/>
    <property type="match status" value="1"/>
</dbReference>
<feature type="domain" description="HpaB/PvcC/4-BUDH N-terminal" evidence="5">
    <location>
        <begin position="5"/>
        <end position="271"/>
    </location>
</feature>